<feature type="non-terminal residue" evidence="2">
    <location>
        <position position="1"/>
    </location>
</feature>
<dbReference type="OrthoDB" id="6147624at2759"/>
<dbReference type="EMBL" id="KQ415949">
    <property type="protein sequence ID" value="KOF99483.1"/>
    <property type="molecule type" value="Genomic_DNA"/>
</dbReference>
<dbReference type="PANTHER" id="PTHR46599">
    <property type="entry name" value="PIGGYBAC TRANSPOSABLE ELEMENT-DERIVED PROTEIN 4"/>
    <property type="match status" value="1"/>
</dbReference>
<organism evidence="2">
    <name type="scientific">Octopus bimaculoides</name>
    <name type="common">California two-spotted octopus</name>
    <dbReference type="NCBI Taxonomy" id="37653"/>
    <lineage>
        <taxon>Eukaryota</taxon>
        <taxon>Metazoa</taxon>
        <taxon>Spiralia</taxon>
        <taxon>Lophotrochozoa</taxon>
        <taxon>Mollusca</taxon>
        <taxon>Cephalopoda</taxon>
        <taxon>Coleoidea</taxon>
        <taxon>Octopodiformes</taxon>
        <taxon>Octopoda</taxon>
        <taxon>Incirrata</taxon>
        <taxon>Octopodidae</taxon>
        <taxon>Octopus</taxon>
    </lineage>
</organism>
<protein>
    <recommendedName>
        <fullName evidence="1">PiggyBac transposable element-derived protein domain-containing protein</fullName>
    </recommendedName>
</protein>
<gene>
    <name evidence="2" type="ORF">OCBIM_22015981mg</name>
</gene>
<evidence type="ECO:0000259" key="1">
    <source>
        <dbReference type="Pfam" id="PF13843"/>
    </source>
</evidence>
<reference evidence="2" key="1">
    <citation type="submission" date="2015-07" db="EMBL/GenBank/DDBJ databases">
        <title>MeaNS - Measles Nucleotide Surveillance Program.</title>
        <authorList>
            <person name="Tran T."/>
            <person name="Druce J."/>
        </authorList>
    </citation>
    <scope>NUCLEOTIDE SEQUENCE</scope>
    <source>
        <strain evidence="2">UCB-OBI-ISO-001</strain>
        <tissue evidence="2">Gonad</tissue>
    </source>
</reference>
<dbReference type="InterPro" id="IPR029526">
    <property type="entry name" value="PGBD"/>
</dbReference>
<dbReference type="Pfam" id="PF13843">
    <property type="entry name" value="DDE_Tnp_1_7"/>
    <property type="match status" value="1"/>
</dbReference>
<dbReference type="AlphaFoldDB" id="A0A0L8IDA0"/>
<feature type="domain" description="PiggyBac transposable element-derived protein" evidence="1">
    <location>
        <begin position="3"/>
        <end position="115"/>
    </location>
</feature>
<name>A0A0L8IDA0_OCTBM</name>
<dbReference type="STRING" id="37653.A0A0L8IDA0"/>
<evidence type="ECO:0000313" key="2">
    <source>
        <dbReference type="EMBL" id="KOF99483.1"/>
    </source>
</evidence>
<proteinExistence type="predicted"/>
<accession>A0A0L8IDA0</accession>
<sequence length="116" mass="13259">HGFTGTPGTLETISLGRLFLSLVRNLYFNSGENQDHRLHKIRPVVDEMAVNFRTSLDPTQGFCTDESLWKCKGGPRFKQYNPTKRARFGVKVYNVCQSTGRVCGYMWNYKIYTGQG</sequence>
<dbReference type="PANTHER" id="PTHR46599:SF3">
    <property type="entry name" value="PIGGYBAC TRANSPOSABLE ELEMENT-DERIVED PROTEIN 4"/>
    <property type="match status" value="1"/>
</dbReference>